<dbReference type="GeneID" id="27715820"/>
<sequence>MSSGTEDLPPGVVREGGNNVANPSLPIPMPVKIDPFPTKYTWTNDTSLLDIATYFDPGAPNLAVDFGLDGLQPVIRQIDGDVFLVQDKLGKFYKWSSRDGQMWLLDGLVDVKQAMHAIMRDSGIVKQTAVWNTKRHEGN</sequence>
<dbReference type="VEuPathDB" id="FungiDB:Z520_10074"/>
<proteinExistence type="predicted"/>
<feature type="region of interest" description="Disordered" evidence="1">
    <location>
        <begin position="1"/>
        <end position="21"/>
    </location>
</feature>
<dbReference type="Proteomes" id="UP000053411">
    <property type="component" value="Unassembled WGS sequence"/>
</dbReference>
<gene>
    <name evidence="2" type="ORF">Z520_10074</name>
</gene>
<evidence type="ECO:0000313" key="2">
    <source>
        <dbReference type="EMBL" id="KIX94048.1"/>
    </source>
</evidence>
<dbReference type="OrthoDB" id="5055014at2759"/>
<evidence type="ECO:0000313" key="3">
    <source>
        <dbReference type="Proteomes" id="UP000053411"/>
    </source>
</evidence>
<reference evidence="2 3" key="1">
    <citation type="submission" date="2015-01" db="EMBL/GenBank/DDBJ databases">
        <title>The Genome Sequence of Fonsecaea multimorphosa CBS 102226.</title>
        <authorList>
            <consortium name="The Broad Institute Genomics Platform"/>
            <person name="Cuomo C."/>
            <person name="de Hoog S."/>
            <person name="Gorbushina A."/>
            <person name="Stielow B."/>
            <person name="Teixiera M."/>
            <person name="Abouelleil A."/>
            <person name="Chapman S.B."/>
            <person name="Priest M."/>
            <person name="Young S.K."/>
            <person name="Wortman J."/>
            <person name="Nusbaum C."/>
            <person name="Birren B."/>
        </authorList>
    </citation>
    <scope>NUCLEOTIDE SEQUENCE [LARGE SCALE GENOMIC DNA]</scope>
    <source>
        <strain evidence="2 3">CBS 102226</strain>
    </source>
</reference>
<dbReference type="EMBL" id="KN848089">
    <property type="protein sequence ID" value="KIX94048.1"/>
    <property type="molecule type" value="Genomic_DNA"/>
</dbReference>
<accession>A0A0D2KBL5</accession>
<name>A0A0D2KBL5_9EURO</name>
<protein>
    <submittedName>
        <fullName evidence="2">Uncharacterized protein</fullName>
    </submittedName>
</protein>
<keyword evidence="3" id="KW-1185">Reference proteome</keyword>
<dbReference type="RefSeq" id="XP_016628171.1">
    <property type="nucleotide sequence ID" value="XM_016780568.1"/>
</dbReference>
<evidence type="ECO:0000256" key="1">
    <source>
        <dbReference type="SAM" id="MobiDB-lite"/>
    </source>
</evidence>
<dbReference type="AlphaFoldDB" id="A0A0D2KBL5"/>
<organism evidence="2 3">
    <name type="scientific">Fonsecaea multimorphosa CBS 102226</name>
    <dbReference type="NCBI Taxonomy" id="1442371"/>
    <lineage>
        <taxon>Eukaryota</taxon>
        <taxon>Fungi</taxon>
        <taxon>Dikarya</taxon>
        <taxon>Ascomycota</taxon>
        <taxon>Pezizomycotina</taxon>
        <taxon>Eurotiomycetes</taxon>
        <taxon>Chaetothyriomycetidae</taxon>
        <taxon>Chaetothyriales</taxon>
        <taxon>Herpotrichiellaceae</taxon>
        <taxon>Fonsecaea</taxon>
    </lineage>
</organism>